<comment type="catalytic activity">
    <reaction evidence="1">
        <text>Thiol-dependent hydrolysis of ester, thioester, amide, peptide and isopeptide bonds formed by the C-terminal Gly of ubiquitin (a 76-residue protein attached to proteins as an intracellular targeting signal).</text>
        <dbReference type="EC" id="3.4.19.12"/>
    </reaction>
</comment>
<dbReference type="FunFam" id="3.90.70.80:FF:000018">
    <property type="entry name" value="OTU domain-containing protein 5-B"/>
    <property type="match status" value="1"/>
</dbReference>
<feature type="compositionally biased region" description="Polar residues" evidence="7">
    <location>
        <begin position="364"/>
        <end position="373"/>
    </location>
</feature>
<dbReference type="PANTHER" id="PTHR12419:SF4">
    <property type="entry name" value="OTU DOMAIN-CONTAINING PROTEIN 5"/>
    <property type="match status" value="1"/>
</dbReference>
<dbReference type="EMBL" id="HBGY01008252">
    <property type="protein sequence ID" value="CAD9565872.1"/>
    <property type="molecule type" value="Transcribed_RNA"/>
</dbReference>
<accession>A0A7S2K5T8</accession>
<feature type="compositionally biased region" description="Polar residues" evidence="7">
    <location>
        <begin position="28"/>
        <end position="37"/>
    </location>
</feature>
<dbReference type="Gene3D" id="3.90.70.80">
    <property type="match status" value="1"/>
</dbReference>
<comment type="similarity">
    <text evidence="2">Belongs to the peptidase C85 family.</text>
</comment>
<evidence type="ECO:0000256" key="5">
    <source>
        <dbReference type="ARBA" id="ARBA00022786"/>
    </source>
</evidence>
<dbReference type="GO" id="GO:0016579">
    <property type="term" value="P:protein deubiquitination"/>
    <property type="evidence" value="ECO:0007669"/>
    <property type="project" value="TreeGrafter"/>
</dbReference>
<evidence type="ECO:0000256" key="4">
    <source>
        <dbReference type="ARBA" id="ARBA00022670"/>
    </source>
</evidence>
<evidence type="ECO:0000256" key="6">
    <source>
        <dbReference type="ARBA" id="ARBA00022801"/>
    </source>
</evidence>
<evidence type="ECO:0000256" key="3">
    <source>
        <dbReference type="ARBA" id="ARBA00012759"/>
    </source>
</evidence>
<protein>
    <recommendedName>
        <fullName evidence="3">ubiquitinyl hydrolase 1</fullName>
        <ecNumber evidence="3">3.4.19.12</ecNumber>
    </recommendedName>
</protein>
<evidence type="ECO:0000256" key="7">
    <source>
        <dbReference type="SAM" id="MobiDB-lite"/>
    </source>
</evidence>
<dbReference type="InterPro" id="IPR050704">
    <property type="entry name" value="Peptidase_C85-like"/>
</dbReference>
<keyword evidence="4" id="KW-0645">Protease</keyword>
<feature type="region of interest" description="Disordered" evidence="7">
    <location>
        <begin position="112"/>
        <end position="148"/>
    </location>
</feature>
<dbReference type="InterPro" id="IPR038765">
    <property type="entry name" value="Papain-like_cys_pep_sf"/>
</dbReference>
<feature type="domain" description="OTU" evidence="8">
    <location>
        <begin position="159"/>
        <end position="286"/>
    </location>
</feature>
<keyword evidence="5" id="KW-0833">Ubl conjugation pathway</keyword>
<reference evidence="9" key="1">
    <citation type="submission" date="2021-01" db="EMBL/GenBank/DDBJ databases">
        <authorList>
            <person name="Corre E."/>
            <person name="Pelletier E."/>
            <person name="Niang G."/>
            <person name="Scheremetjew M."/>
            <person name="Finn R."/>
            <person name="Kale V."/>
            <person name="Holt S."/>
            <person name="Cochrane G."/>
            <person name="Meng A."/>
            <person name="Brown T."/>
            <person name="Cohen L."/>
        </authorList>
    </citation>
    <scope>NUCLEOTIDE SEQUENCE</scope>
    <source>
        <strain evidence="9">B650</strain>
    </source>
</reference>
<dbReference type="Pfam" id="PF02338">
    <property type="entry name" value="OTU"/>
    <property type="match status" value="1"/>
</dbReference>
<dbReference type="EC" id="3.4.19.12" evidence="3"/>
<gene>
    <name evidence="9" type="ORF">LDAN0321_LOCUS5192</name>
</gene>
<feature type="compositionally biased region" description="Basic and acidic residues" evidence="7">
    <location>
        <begin position="353"/>
        <end position="363"/>
    </location>
</feature>
<sequence length="436" mass="48077">MRVFLKKKDGQAQGNGSAGVETTGPEKNINTQINSNEGELKVASDSNLNAKKRSGSVSPPLARATKKSNTSVTKKAMVNERGKKKTTHQSYSNPAEEDDHLLENQILLNSSNNNYGGNYDRKNSAAVSSSGAPANITSGSQASGRKRNAFETSLKRRNLELQLVEGDGNCLFRAVSLQVYGDTNMHNEVRRRCMDFMQGESEHFAKFIPDENFEHYIHRKRRDGVHGNNPEIQAISELYNRPVEVYVPDNGGKAPINIFHAEYKTADAPVRLSYHDGNHYNAIIDPYMPTAGLGLGLPGLKPGLADKMQMKKALAESDSNHVDYMYQKKAMAMSDVEATDYELEQAILASSLDEARKREDSKRSPSNSTQGLYSNFDYPVASSTGGAVASSEAQDEYPQCVQELVMNGFELSKVLRARDLVGDDFDDLLAFLMSSR</sequence>
<evidence type="ECO:0000256" key="2">
    <source>
        <dbReference type="ARBA" id="ARBA00010407"/>
    </source>
</evidence>
<dbReference type="InterPro" id="IPR003323">
    <property type="entry name" value="OTU_dom"/>
</dbReference>
<dbReference type="GO" id="GO:0061578">
    <property type="term" value="F:K63-linked deubiquitinase activity"/>
    <property type="evidence" value="ECO:0007669"/>
    <property type="project" value="TreeGrafter"/>
</dbReference>
<dbReference type="GO" id="GO:0006508">
    <property type="term" value="P:proteolysis"/>
    <property type="evidence" value="ECO:0007669"/>
    <property type="project" value="UniProtKB-KW"/>
</dbReference>
<dbReference type="GO" id="GO:0004843">
    <property type="term" value="F:cysteine-type deubiquitinase activity"/>
    <property type="evidence" value="ECO:0007669"/>
    <property type="project" value="UniProtKB-EC"/>
</dbReference>
<evidence type="ECO:0000259" key="8">
    <source>
        <dbReference type="PROSITE" id="PS50802"/>
    </source>
</evidence>
<name>A0A7S2K5T8_9STRA</name>
<feature type="compositionally biased region" description="Polar residues" evidence="7">
    <location>
        <begin position="125"/>
        <end position="143"/>
    </location>
</feature>
<feature type="region of interest" description="Disordered" evidence="7">
    <location>
        <begin position="353"/>
        <end position="374"/>
    </location>
</feature>
<keyword evidence="6" id="KW-0378">Hydrolase</keyword>
<evidence type="ECO:0000256" key="1">
    <source>
        <dbReference type="ARBA" id="ARBA00000707"/>
    </source>
</evidence>
<organism evidence="9">
    <name type="scientific">Leptocylindrus danicus</name>
    <dbReference type="NCBI Taxonomy" id="163516"/>
    <lineage>
        <taxon>Eukaryota</taxon>
        <taxon>Sar</taxon>
        <taxon>Stramenopiles</taxon>
        <taxon>Ochrophyta</taxon>
        <taxon>Bacillariophyta</taxon>
        <taxon>Coscinodiscophyceae</taxon>
        <taxon>Chaetocerotophycidae</taxon>
        <taxon>Leptocylindrales</taxon>
        <taxon>Leptocylindraceae</taxon>
        <taxon>Leptocylindrus</taxon>
    </lineage>
</organism>
<dbReference type="PANTHER" id="PTHR12419">
    <property type="entry name" value="OTU DOMAIN CONTAINING PROTEIN"/>
    <property type="match status" value="1"/>
</dbReference>
<evidence type="ECO:0000313" key="9">
    <source>
        <dbReference type="EMBL" id="CAD9565872.1"/>
    </source>
</evidence>
<feature type="compositionally biased region" description="Basic and acidic residues" evidence="7">
    <location>
        <begin position="1"/>
        <end position="10"/>
    </location>
</feature>
<dbReference type="AlphaFoldDB" id="A0A7S2K5T8"/>
<dbReference type="SUPFAM" id="SSF54001">
    <property type="entry name" value="Cysteine proteinases"/>
    <property type="match status" value="1"/>
</dbReference>
<dbReference type="PROSITE" id="PS50802">
    <property type="entry name" value="OTU"/>
    <property type="match status" value="1"/>
</dbReference>
<feature type="region of interest" description="Disordered" evidence="7">
    <location>
        <begin position="1"/>
        <end position="96"/>
    </location>
</feature>
<proteinExistence type="inferred from homology"/>